<dbReference type="NCBIfam" id="TIGR02822">
    <property type="entry name" value="adh_fam_2"/>
    <property type="match status" value="1"/>
</dbReference>
<dbReference type="EMBL" id="DTCA01000051">
    <property type="protein sequence ID" value="HGM07074.1"/>
    <property type="molecule type" value="Genomic_DNA"/>
</dbReference>
<reference evidence="8" key="1">
    <citation type="journal article" date="2020" name="mSystems">
        <title>Genome- and Community-Level Interaction Insights into Carbon Utilization and Element Cycling Functions of Hydrothermarchaeota in Hydrothermal Sediment.</title>
        <authorList>
            <person name="Zhou Z."/>
            <person name="Liu Y."/>
            <person name="Xu W."/>
            <person name="Pan J."/>
            <person name="Luo Z.H."/>
            <person name="Li M."/>
        </authorList>
    </citation>
    <scope>NUCLEOTIDE SEQUENCE [LARGE SCALE GENOMIC DNA]</scope>
    <source>
        <strain evidence="8">SpSt-658</strain>
    </source>
</reference>
<dbReference type="AlphaFoldDB" id="A0A7C4H8D5"/>
<comment type="caution">
    <text evidence="8">The sequence shown here is derived from an EMBL/GenBank/DDBJ whole genome shotgun (WGS) entry which is preliminary data.</text>
</comment>
<dbReference type="GO" id="GO:0046872">
    <property type="term" value="F:metal ion binding"/>
    <property type="evidence" value="ECO:0007669"/>
    <property type="project" value="UniProtKB-KW"/>
</dbReference>
<evidence type="ECO:0000313" key="8">
    <source>
        <dbReference type="EMBL" id="HGM07074.1"/>
    </source>
</evidence>
<dbReference type="InterPro" id="IPR013149">
    <property type="entry name" value="ADH-like_C"/>
</dbReference>
<dbReference type="SUPFAM" id="SSF51735">
    <property type="entry name" value="NAD(P)-binding Rossmann-fold domains"/>
    <property type="match status" value="1"/>
</dbReference>
<dbReference type="InterPro" id="IPR011032">
    <property type="entry name" value="GroES-like_sf"/>
</dbReference>
<comment type="cofactor">
    <cofactor evidence="1">
        <name>Zn(2+)</name>
        <dbReference type="ChEBI" id="CHEBI:29105"/>
    </cofactor>
</comment>
<keyword evidence="4" id="KW-0862">Zinc</keyword>
<dbReference type="Pfam" id="PF08240">
    <property type="entry name" value="ADH_N"/>
    <property type="match status" value="1"/>
</dbReference>
<dbReference type="Gene3D" id="3.40.50.720">
    <property type="entry name" value="NAD(P)-binding Rossmann-like Domain"/>
    <property type="match status" value="1"/>
</dbReference>
<evidence type="ECO:0000256" key="2">
    <source>
        <dbReference type="ARBA" id="ARBA00008072"/>
    </source>
</evidence>
<proteinExistence type="inferred from homology"/>
<dbReference type="PANTHER" id="PTHR42940">
    <property type="entry name" value="ALCOHOL DEHYDROGENASE 1-RELATED"/>
    <property type="match status" value="1"/>
</dbReference>
<feature type="domain" description="Alcohol dehydrogenase-like C-terminal" evidence="6">
    <location>
        <begin position="196"/>
        <end position="312"/>
    </location>
</feature>
<dbReference type="SUPFAM" id="SSF50129">
    <property type="entry name" value="GroES-like"/>
    <property type="match status" value="1"/>
</dbReference>
<keyword evidence="5 8" id="KW-0560">Oxidoreductase</keyword>
<organism evidence="8">
    <name type="scientific">Ignisphaera aggregans</name>
    <dbReference type="NCBI Taxonomy" id="334771"/>
    <lineage>
        <taxon>Archaea</taxon>
        <taxon>Thermoproteota</taxon>
        <taxon>Thermoprotei</taxon>
        <taxon>Desulfurococcales</taxon>
        <taxon>Desulfurococcaceae</taxon>
        <taxon>Ignisphaera</taxon>
    </lineage>
</organism>
<protein>
    <submittedName>
        <fullName evidence="8">Zinc-binding alcohol dehydrogenase family protein</fullName>
        <ecNumber evidence="8">1.-.-.-</ecNumber>
    </submittedName>
</protein>
<evidence type="ECO:0000256" key="1">
    <source>
        <dbReference type="ARBA" id="ARBA00001947"/>
    </source>
</evidence>
<dbReference type="EC" id="1.-.-.-" evidence="8"/>
<sequence length="350" mass="39420">MFMKAAVLRNNVEIKAEEYSRRYPELPWVEEPLSIDDVDDPYINFNQALVKVAVCGVCYTDIDIIEGRVRCKLPVILGHQIVGKVVDIGKNVYGYSIGDKVGIAWIGHTCNKCFYCKSGQENLCEEFKATGCNIDGGYAEYVAVYSNYMYHVPRNLDDEYVAPLMCAGAVGYRALKLVQMIDGLRLGLFGFGSSAHIVMQIARKLYPSSEIYVFTRSDHHKDLAKKLGADWVGSPYEDPPKKINRAIDFTPVGETIARALEVLDRGGKLVVNVIRKQSSINLDYLKHVWQEKELKSVANVTRADVKELLEIVKLYPINIHIQIYTLNDVNKALRDLKMAKIKGSPVLRIP</sequence>
<evidence type="ECO:0000259" key="6">
    <source>
        <dbReference type="Pfam" id="PF00107"/>
    </source>
</evidence>
<evidence type="ECO:0000259" key="7">
    <source>
        <dbReference type="Pfam" id="PF08240"/>
    </source>
</evidence>
<dbReference type="InterPro" id="IPR013154">
    <property type="entry name" value="ADH-like_N"/>
</dbReference>
<dbReference type="InterPro" id="IPR036291">
    <property type="entry name" value="NAD(P)-bd_dom_sf"/>
</dbReference>
<dbReference type="Pfam" id="PF00107">
    <property type="entry name" value="ADH_zinc_N"/>
    <property type="match status" value="1"/>
</dbReference>
<evidence type="ECO:0000256" key="5">
    <source>
        <dbReference type="ARBA" id="ARBA00023002"/>
    </source>
</evidence>
<accession>A0A7C4H8D5</accession>
<name>A0A7C4H8D5_9CREN</name>
<feature type="domain" description="Alcohol dehydrogenase-like N-terminal" evidence="7">
    <location>
        <begin position="46"/>
        <end position="153"/>
    </location>
</feature>
<dbReference type="InterPro" id="IPR014187">
    <property type="entry name" value="ADH_Zn_typ-2"/>
</dbReference>
<dbReference type="GO" id="GO:0004022">
    <property type="term" value="F:alcohol dehydrogenase (NAD+) activity"/>
    <property type="evidence" value="ECO:0007669"/>
    <property type="project" value="TreeGrafter"/>
</dbReference>
<evidence type="ECO:0000256" key="4">
    <source>
        <dbReference type="ARBA" id="ARBA00022833"/>
    </source>
</evidence>
<comment type="similarity">
    <text evidence="2">Belongs to the zinc-containing alcohol dehydrogenase family.</text>
</comment>
<evidence type="ECO:0000256" key="3">
    <source>
        <dbReference type="ARBA" id="ARBA00022723"/>
    </source>
</evidence>
<gene>
    <name evidence="8" type="ORF">ENU31_01500</name>
</gene>
<dbReference type="PANTHER" id="PTHR42940:SF8">
    <property type="entry name" value="VACUOLAR PROTEIN SORTING-ASSOCIATED PROTEIN 11"/>
    <property type="match status" value="1"/>
</dbReference>
<dbReference type="Gene3D" id="3.90.180.10">
    <property type="entry name" value="Medium-chain alcohol dehydrogenases, catalytic domain"/>
    <property type="match status" value="1"/>
</dbReference>
<dbReference type="GO" id="GO:0005737">
    <property type="term" value="C:cytoplasm"/>
    <property type="evidence" value="ECO:0007669"/>
    <property type="project" value="TreeGrafter"/>
</dbReference>
<keyword evidence="3" id="KW-0479">Metal-binding</keyword>